<evidence type="ECO:0000256" key="7">
    <source>
        <dbReference type="ARBA" id="ARBA00023004"/>
    </source>
</evidence>
<keyword evidence="5" id="KW-0223">Dioxygenase</keyword>
<evidence type="ECO:0000313" key="11">
    <source>
        <dbReference type="WBParaSite" id="PSAMB.scaffold7618size7364.g30314.t1"/>
    </source>
</evidence>
<reference evidence="11" key="1">
    <citation type="submission" date="2022-11" db="UniProtKB">
        <authorList>
            <consortium name="WormBaseParasite"/>
        </authorList>
    </citation>
    <scope>IDENTIFICATION</scope>
</reference>
<evidence type="ECO:0000256" key="8">
    <source>
        <dbReference type="ARBA" id="ARBA00023242"/>
    </source>
</evidence>
<dbReference type="WBParaSite" id="PSAMB.scaffold7618size7364.g30314.t1">
    <property type="protein sequence ID" value="PSAMB.scaffold7618size7364.g30314.t1"/>
    <property type="gene ID" value="PSAMB.scaffold7618size7364.g30314"/>
</dbReference>
<dbReference type="GO" id="GO:0051213">
    <property type="term" value="F:dioxygenase activity"/>
    <property type="evidence" value="ECO:0007669"/>
    <property type="project" value="UniProtKB-KW"/>
</dbReference>
<dbReference type="GO" id="GO:0005634">
    <property type="term" value="C:nucleus"/>
    <property type="evidence" value="ECO:0007669"/>
    <property type="project" value="UniProtKB-SubCell"/>
</dbReference>
<dbReference type="GO" id="GO:0046872">
    <property type="term" value="F:metal ion binding"/>
    <property type="evidence" value="ECO:0007669"/>
    <property type="project" value="UniProtKB-KW"/>
</dbReference>
<name>A0A914XE58_9BILA</name>
<dbReference type="Proteomes" id="UP000887566">
    <property type="component" value="Unplaced"/>
</dbReference>
<dbReference type="PANTHER" id="PTHR46030">
    <property type="entry name" value="ALPHA-KETOGLUTARATE-DEPENDENT DIOXYGENASE ALKB HOMOLOG 6"/>
    <property type="match status" value="1"/>
</dbReference>
<proteinExistence type="inferred from homology"/>
<organism evidence="10 11">
    <name type="scientific">Plectus sambesii</name>
    <dbReference type="NCBI Taxonomy" id="2011161"/>
    <lineage>
        <taxon>Eukaryota</taxon>
        <taxon>Metazoa</taxon>
        <taxon>Ecdysozoa</taxon>
        <taxon>Nematoda</taxon>
        <taxon>Chromadorea</taxon>
        <taxon>Plectida</taxon>
        <taxon>Plectina</taxon>
        <taxon>Plectoidea</taxon>
        <taxon>Plectidae</taxon>
        <taxon>Plectus</taxon>
    </lineage>
</organism>
<evidence type="ECO:0000256" key="4">
    <source>
        <dbReference type="ARBA" id="ARBA00022723"/>
    </source>
</evidence>
<dbReference type="Gene3D" id="2.60.120.590">
    <property type="entry name" value="Alpha-ketoglutarate-dependent dioxygenase AlkB-like"/>
    <property type="match status" value="1"/>
</dbReference>
<comment type="similarity">
    <text evidence="3">Belongs to the alkB family.</text>
</comment>
<dbReference type="InterPro" id="IPR037151">
    <property type="entry name" value="AlkB-like_sf"/>
</dbReference>
<keyword evidence="10" id="KW-1185">Reference proteome</keyword>
<evidence type="ECO:0000259" key="9">
    <source>
        <dbReference type="PROSITE" id="PS51471"/>
    </source>
</evidence>
<dbReference type="SUPFAM" id="SSF51197">
    <property type="entry name" value="Clavaminate synthase-like"/>
    <property type="match status" value="1"/>
</dbReference>
<evidence type="ECO:0000256" key="1">
    <source>
        <dbReference type="ARBA" id="ARBA00001954"/>
    </source>
</evidence>
<dbReference type="PANTHER" id="PTHR46030:SF1">
    <property type="entry name" value="ALPHA-KETOGLUTARATE-DEPENDENT DIOXYGENASE ALKB HOMOLOG 6"/>
    <property type="match status" value="1"/>
</dbReference>
<evidence type="ECO:0000256" key="5">
    <source>
        <dbReference type="ARBA" id="ARBA00022964"/>
    </source>
</evidence>
<evidence type="ECO:0000256" key="3">
    <source>
        <dbReference type="ARBA" id="ARBA00007879"/>
    </source>
</evidence>
<accession>A0A914XE58</accession>
<dbReference type="InterPro" id="IPR005123">
    <property type="entry name" value="Oxoglu/Fe-dep_dioxygenase_dom"/>
</dbReference>
<evidence type="ECO:0000313" key="10">
    <source>
        <dbReference type="Proteomes" id="UP000887566"/>
    </source>
</evidence>
<keyword evidence="4" id="KW-0479">Metal-binding</keyword>
<dbReference type="InterPro" id="IPR032862">
    <property type="entry name" value="ALKBH6"/>
</dbReference>
<evidence type="ECO:0000256" key="6">
    <source>
        <dbReference type="ARBA" id="ARBA00023002"/>
    </source>
</evidence>
<keyword evidence="6" id="KW-0560">Oxidoreductase</keyword>
<evidence type="ECO:0000256" key="2">
    <source>
        <dbReference type="ARBA" id="ARBA00004123"/>
    </source>
</evidence>
<comment type="subcellular location">
    <subcellularLocation>
        <location evidence="2">Nucleus</location>
    </subcellularLocation>
</comment>
<sequence length="251" mass="28084">MAAAIGTIEEPQGDNILSPPSTSSDVFLVAKAPPTIHYIPNFISIEEEERLLEQIGSAPKPKWEYLSNRRLQNWGGIVGKKALIPDDNMPEWLTWCIDKIAALEFTFPVENKPNHVLINEYLSGQGIMPHTDGPAFFPTVSTISLGSHTLLDFYKTVDENHPATLESRYVGSMLLERRSLILIKDSAYKDMMHGIAERATDTITEHVFNLDKTKWSIGDELTRDTRVSLTIRNVPKVSKLGLQSILRGKAT</sequence>
<dbReference type="InterPro" id="IPR027450">
    <property type="entry name" value="AlkB-like"/>
</dbReference>
<feature type="domain" description="Fe2OG dioxygenase" evidence="9">
    <location>
        <begin position="112"/>
        <end position="235"/>
    </location>
</feature>
<dbReference type="PROSITE" id="PS51471">
    <property type="entry name" value="FE2OG_OXY"/>
    <property type="match status" value="1"/>
</dbReference>
<protein>
    <submittedName>
        <fullName evidence="11">Fe2OG dioxygenase domain-containing protein</fullName>
    </submittedName>
</protein>
<dbReference type="Pfam" id="PF13532">
    <property type="entry name" value="2OG-FeII_Oxy_2"/>
    <property type="match status" value="1"/>
</dbReference>
<keyword evidence="8" id="KW-0539">Nucleus</keyword>
<keyword evidence="7" id="KW-0408">Iron</keyword>
<dbReference type="AlphaFoldDB" id="A0A914XE58"/>
<comment type="cofactor">
    <cofactor evidence="1">
        <name>Fe(2+)</name>
        <dbReference type="ChEBI" id="CHEBI:29033"/>
    </cofactor>
</comment>